<dbReference type="AlphaFoldDB" id="A0A347WIP4"/>
<dbReference type="PANTHER" id="PTHR46847:SF1">
    <property type="entry name" value="D-ALLOSE-BINDING PERIPLASMIC PROTEIN-RELATED"/>
    <property type="match status" value="1"/>
</dbReference>
<organism evidence="6 7">
    <name type="scientific">Suicoccus acidiformans</name>
    <dbReference type="NCBI Taxonomy" id="2036206"/>
    <lineage>
        <taxon>Bacteria</taxon>
        <taxon>Bacillati</taxon>
        <taxon>Bacillota</taxon>
        <taxon>Bacilli</taxon>
        <taxon>Lactobacillales</taxon>
        <taxon>Aerococcaceae</taxon>
        <taxon>Suicoccus</taxon>
    </lineage>
</organism>
<dbReference type="OrthoDB" id="9814427at2"/>
<comment type="subcellular location">
    <subcellularLocation>
        <location evidence="1">Cell envelope</location>
    </subcellularLocation>
</comment>
<dbReference type="GO" id="GO:0030246">
    <property type="term" value="F:carbohydrate binding"/>
    <property type="evidence" value="ECO:0007669"/>
    <property type="project" value="UniProtKB-ARBA"/>
</dbReference>
<evidence type="ECO:0000256" key="1">
    <source>
        <dbReference type="ARBA" id="ARBA00004196"/>
    </source>
</evidence>
<keyword evidence="3 4" id="KW-0732">Signal</keyword>
<protein>
    <submittedName>
        <fullName evidence="6">D-ribose ABC transporter substrate-binding protein</fullName>
    </submittedName>
</protein>
<keyword evidence="7" id="KW-1185">Reference proteome</keyword>
<evidence type="ECO:0000256" key="4">
    <source>
        <dbReference type="SAM" id="SignalP"/>
    </source>
</evidence>
<dbReference type="InterPro" id="IPR025997">
    <property type="entry name" value="SBP_2_dom"/>
</dbReference>
<reference evidence="6 7" key="1">
    <citation type="submission" date="2017-09" db="EMBL/GenBank/DDBJ databases">
        <title>Complete genome sequence of Oxytococcus suis strain ZY16052.</title>
        <authorList>
            <person name="Li F."/>
        </authorList>
    </citation>
    <scope>NUCLEOTIDE SEQUENCE [LARGE SCALE GENOMIC DNA]</scope>
    <source>
        <strain evidence="6 7">ZY16052</strain>
    </source>
</reference>
<dbReference type="Gene3D" id="3.40.50.2300">
    <property type="match status" value="2"/>
</dbReference>
<dbReference type="InterPro" id="IPR028082">
    <property type="entry name" value="Peripla_BP_I"/>
</dbReference>
<gene>
    <name evidence="6" type="ORF">CL176_02305</name>
</gene>
<dbReference type="GO" id="GO:0030313">
    <property type="term" value="C:cell envelope"/>
    <property type="evidence" value="ECO:0007669"/>
    <property type="project" value="UniProtKB-SubCell"/>
</dbReference>
<dbReference type="PANTHER" id="PTHR46847">
    <property type="entry name" value="D-ALLOSE-BINDING PERIPLASMIC PROTEIN-RELATED"/>
    <property type="match status" value="1"/>
</dbReference>
<evidence type="ECO:0000259" key="5">
    <source>
        <dbReference type="Pfam" id="PF13407"/>
    </source>
</evidence>
<dbReference type="EMBL" id="CP023434">
    <property type="protein sequence ID" value="AXY24951.1"/>
    <property type="molecule type" value="Genomic_DNA"/>
</dbReference>
<comment type="similarity">
    <text evidence="2">Belongs to the bacterial solute-binding protein 2 family.</text>
</comment>
<accession>A0A347WIP4</accession>
<evidence type="ECO:0000256" key="3">
    <source>
        <dbReference type="ARBA" id="ARBA00022729"/>
    </source>
</evidence>
<proteinExistence type="inferred from homology"/>
<dbReference type="RefSeq" id="WP_118989873.1">
    <property type="nucleotide sequence ID" value="NZ_CP023434.1"/>
</dbReference>
<dbReference type="KEGG" id="abae:CL176_02305"/>
<evidence type="ECO:0000256" key="2">
    <source>
        <dbReference type="ARBA" id="ARBA00007639"/>
    </source>
</evidence>
<dbReference type="SUPFAM" id="SSF53822">
    <property type="entry name" value="Periplasmic binding protein-like I"/>
    <property type="match status" value="1"/>
</dbReference>
<dbReference type="Proteomes" id="UP000263232">
    <property type="component" value="Chromosome"/>
</dbReference>
<sequence length="310" mass="32441">MNTFKKIYSLVMALILSLGIFSGLTSVQAQETAKVGFSISTLNNPFFVSMADGAEEKAKELGVELSIVDAGNDTAKQATDIEDLISTGIDVLVVNPEDSAAVGPSVQMAIDAGIKVIAVDRVVEGAEIDTYIGTDNVLAGEAVGNYMLENVLSGEDEVVILEGIPGASSAIDRQEGFNNALEGNVNIVASQTANYDRAEGMTVTENLLQGNPNVKAIIAANDEMALGAIEAVSALGKVPGEDIYITGFDAGEDAVKAVEAGTMILTVEQQTVLMGQLAIETAQKMVNGEEVEAEIPIDVTILDKAELEKQ</sequence>
<dbReference type="Pfam" id="PF13407">
    <property type="entry name" value="Peripla_BP_4"/>
    <property type="match status" value="1"/>
</dbReference>
<feature type="chain" id="PRO_5016691252" evidence="4">
    <location>
        <begin position="30"/>
        <end position="310"/>
    </location>
</feature>
<evidence type="ECO:0000313" key="7">
    <source>
        <dbReference type="Proteomes" id="UP000263232"/>
    </source>
</evidence>
<feature type="signal peptide" evidence="4">
    <location>
        <begin position="1"/>
        <end position="29"/>
    </location>
</feature>
<name>A0A347WIP4_9LACT</name>
<evidence type="ECO:0000313" key="6">
    <source>
        <dbReference type="EMBL" id="AXY24951.1"/>
    </source>
</evidence>
<feature type="domain" description="Periplasmic binding protein" evidence="5">
    <location>
        <begin position="35"/>
        <end position="290"/>
    </location>
</feature>